<feature type="transmembrane region" description="Helical" evidence="7">
    <location>
        <begin position="90"/>
        <end position="109"/>
    </location>
</feature>
<dbReference type="PANTHER" id="PTHR23517:SF14">
    <property type="entry name" value="PUTATIVE-RELATED"/>
    <property type="match status" value="1"/>
</dbReference>
<feature type="transmembrane region" description="Helical" evidence="7">
    <location>
        <begin position="294"/>
        <end position="312"/>
    </location>
</feature>
<feature type="transmembrane region" description="Helical" evidence="7">
    <location>
        <begin position="228"/>
        <end position="247"/>
    </location>
</feature>
<feature type="domain" description="Major facilitator superfamily (MFS) profile" evidence="8">
    <location>
        <begin position="28"/>
        <end position="409"/>
    </location>
</feature>
<dbReference type="Proteomes" id="UP001139199">
    <property type="component" value="Unassembled WGS sequence"/>
</dbReference>
<feature type="transmembrane region" description="Helical" evidence="7">
    <location>
        <begin position="29"/>
        <end position="49"/>
    </location>
</feature>
<dbReference type="InterPro" id="IPR011701">
    <property type="entry name" value="MFS"/>
</dbReference>
<feature type="transmembrane region" description="Helical" evidence="7">
    <location>
        <begin position="153"/>
        <end position="176"/>
    </location>
</feature>
<feature type="transmembrane region" description="Helical" evidence="7">
    <location>
        <begin position="182"/>
        <end position="202"/>
    </location>
</feature>
<evidence type="ECO:0000256" key="6">
    <source>
        <dbReference type="ARBA" id="ARBA00023136"/>
    </source>
</evidence>
<feature type="transmembrane region" description="Helical" evidence="7">
    <location>
        <begin position="61"/>
        <end position="83"/>
    </location>
</feature>
<keyword evidence="5 7" id="KW-1133">Transmembrane helix</keyword>
<dbReference type="RefSeq" id="WP_226542208.1">
    <property type="nucleotide sequence ID" value="NZ_JAJAPW010000002.1"/>
</dbReference>
<dbReference type="InterPro" id="IPR036259">
    <property type="entry name" value="MFS_trans_sf"/>
</dbReference>
<dbReference type="InterPro" id="IPR050171">
    <property type="entry name" value="MFS_Transporters"/>
</dbReference>
<keyword evidence="6 7" id="KW-0472">Membrane</keyword>
<evidence type="ECO:0000256" key="2">
    <source>
        <dbReference type="ARBA" id="ARBA00022448"/>
    </source>
</evidence>
<accession>A0A9X1HZV4</accession>
<keyword evidence="10" id="KW-1185">Reference proteome</keyword>
<feature type="transmembrane region" description="Helical" evidence="7">
    <location>
        <begin position="318"/>
        <end position="342"/>
    </location>
</feature>
<evidence type="ECO:0000256" key="3">
    <source>
        <dbReference type="ARBA" id="ARBA00022475"/>
    </source>
</evidence>
<comment type="caution">
    <text evidence="9">The sequence shown here is derived from an EMBL/GenBank/DDBJ whole genome shotgun (WGS) entry which is preliminary data.</text>
</comment>
<sequence length="425" mass="48474">MLNINYFSRNLDIMLKKYLQNFKNLPREIWIIAIITFINRAGTMVIPFLSKYLKEDLGFSYSQIGWIMFSFGIGSLLGTYLSGKIADKLGAYKVMIFSLFTSGLIFIMLQFIRSFELMCAGVMLLTFIADMFRPAMMVTLNSYVGVDHRLKALALIRAAVNLGFLIGPALGGLIIFKLGYSILFYIDGISCITAILIFAFLIKEVKSPYKLDFKHLKFGKIIPFQDNLFLLNWIIALLTGVVFFQIFTTLPLYHEEFFGLSEFYSGLLLAFNGLLILLFEIPLVNYIQRKKIRSSFALTLGLASMSIAYLLLCIISHPIVLVIMMVFISFGVMLTFPFASDIVMKRSYKRQEGVFMSIFQMSYGFAHVFSAKTGMEVISKFGYQANWFVNFGISIIAMCLAYLLYIYLKKEKIKKHDDIVKSIFG</sequence>
<dbReference type="InterPro" id="IPR022324">
    <property type="entry name" value="Bacilysin_exporter_BacE_put"/>
</dbReference>
<dbReference type="GO" id="GO:0005886">
    <property type="term" value="C:plasma membrane"/>
    <property type="evidence" value="ECO:0007669"/>
    <property type="project" value="UniProtKB-SubCell"/>
</dbReference>
<organism evidence="9 10">
    <name type="scientific">Neotamlana laminarinivorans</name>
    <dbReference type="NCBI Taxonomy" id="2883124"/>
    <lineage>
        <taxon>Bacteria</taxon>
        <taxon>Pseudomonadati</taxon>
        <taxon>Bacteroidota</taxon>
        <taxon>Flavobacteriia</taxon>
        <taxon>Flavobacteriales</taxon>
        <taxon>Flavobacteriaceae</taxon>
        <taxon>Neotamlana</taxon>
    </lineage>
</organism>
<proteinExistence type="predicted"/>
<dbReference type="Pfam" id="PF07690">
    <property type="entry name" value="MFS_1"/>
    <property type="match status" value="1"/>
</dbReference>
<reference evidence="9" key="1">
    <citation type="submission" date="2021-10" db="EMBL/GenBank/DDBJ databases">
        <title>Tamlana sargassums sp. nov., and Tamlana laminarinivorans sp. nov., two new bacteria isolated from the brown alga.</title>
        <authorList>
            <person name="Li J."/>
        </authorList>
    </citation>
    <scope>NUCLEOTIDE SEQUENCE</scope>
    <source>
        <strain evidence="9">PT2-4</strain>
    </source>
</reference>
<comment type="subcellular location">
    <subcellularLocation>
        <location evidence="1">Cell membrane</location>
        <topology evidence="1">Multi-pass membrane protein</topology>
    </subcellularLocation>
</comment>
<evidence type="ECO:0000256" key="5">
    <source>
        <dbReference type="ARBA" id="ARBA00022989"/>
    </source>
</evidence>
<gene>
    <name evidence="9" type="ORF">LG649_05970</name>
</gene>
<dbReference type="PROSITE" id="PS50850">
    <property type="entry name" value="MFS"/>
    <property type="match status" value="1"/>
</dbReference>
<dbReference type="Gene3D" id="1.20.1250.20">
    <property type="entry name" value="MFS general substrate transporter like domains"/>
    <property type="match status" value="1"/>
</dbReference>
<evidence type="ECO:0000313" key="10">
    <source>
        <dbReference type="Proteomes" id="UP001139199"/>
    </source>
</evidence>
<name>A0A9X1HZV4_9FLAO</name>
<feature type="transmembrane region" description="Helical" evidence="7">
    <location>
        <begin position="267"/>
        <end position="287"/>
    </location>
</feature>
<dbReference type="PANTHER" id="PTHR23517">
    <property type="entry name" value="RESISTANCE PROTEIN MDTM, PUTATIVE-RELATED-RELATED"/>
    <property type="match status" value="1"/>
</dbReference>
<dbReference type="AlphaFoldDB" id="A0A9X1HZV4"/>
<dbReference type="EMBL" id="JAJAPW010000002">
    <property type="protein sequence ID" value="MCB4798380.1"/>
    <property type="molecule type" value="Genomic_DNA"/>
</dbReference>
<evidence type="ECO:0000256" key="7">
    <source>
        <dbReference type="SAM" id="Phobius"/>
    </source>
</evidence>
<keyword evidence="2" id="KW-0813">Transport</keyword>
<evidence type="ECO:0000313" key="9">
    <source>
        <dbReference type="EMBL" id="MCB4798380.1"/>
    </source>
</evidence>
<dbReference type="PRINTS" id="PR01988">
    <property type="entry name" value="EXPORTERBACE"/>
</dbReference>
<feature type="transmembrane region" description="Helical" evidence="7">
    <location>
        <begin position="387"/>
        <end position="408"/>
    </location>
</feature>
<evidence type="ECO:0000256" key="1">
    <source>
        <dbReference type="ARBA" id="ARBA00004651"/>
    </source>
</evidence>
<evidence type="ECO:0000259" key="8">
    <source>
        <dbReference type="PROSITE" id="PS50850"/>
    </source>
</evidence>
<evidence type="ECO:0000256" key="4">
    <source>
        <dbReference type="ARBA" id="ARBA00022692"/>
    </source>
</evidence>
<keyword evidence="3" id="KW-1003">Cell membrane</keyword>
<dbReference type="GO" id="GO:0022857">
    <property type="term" value="F:transmembrane transporter activity"/>
    <property type="evidence" value="ECO:0007669"/>
    <property type="project" value="InterPro"/>
</dbReference>
<protein>
    <submittedName>
        <fullName evidence="9">MFS transporter</fullName>
    </submittedName>
</protein>
<feature type="transmembrane region" description="Helical" evidence="7">
    <location>
        <begin position="354"/>
        <end position="375"/>
    </location>
</feature>
<keyword evidence="4 7" id="KW-0812">Transmembrane</keyword>
<dbReference type="SUPFAM" id="SSF103473">
    <property type="entry name" value="MFS general substrate transporter"/>
    <property type="match status" value="1"/>
</dbReference>
<dbReference type="InterPro" id="IPR020846">
    <property type="entry name" value="MFS_dom"/>
</dbReference>